<dbReference type="InterPro" id="IPR009057">
    <property type="entry name" value="Homeodomain-like_sf"/>
</dbReference>
<dbReference type="Proteomes" id="UP000825179">
    <property type="component" value="Chromosome"/>
</dbReference>
<dbReference type="Pfam" id="PF13551">
    <property type="entry name" value="HTH_29"/>
    <property type="match status" value="1"/>
</dbReference>
<evidence type="ECO:0000313" key="2">
    <source>
        <dbReference type="Proteomes" id="UP000825179"/>
    </source>
</evidence>
<name>A0A8X8LBP7_CALTT</name>
<dbReference type="RefSeq" id="WP_222823181.1">
    <property type="nucleotide sequence ID" value="NZ_CP082237.1"/>
</dbReference>
<organism evidence="1 2">
    <name type="scientific">Caldalkalibacillus thermarum (strain TA2.A1)</name>
    <dbReference type="NCBI Taxonomy" id="986075"/>
    <lineage>
        <taxon>Bacteria</taxon>
        <taxon>Bacillati</taxon>
        <taxon>Bacillota</taxon>
        <taxon>Bacilli</taxon>
        <taxon>Bacillales</taxon>
        <taxon>Bacillaceae</taxon>
        <taxon>Caldalkalibacillus</taxon>
    </lineage>
</organism>
<dbReference type="EMBL" id="CP082237">
    <property type="protein sequence ID" value="QZT35178.1"/>
    <property type="molecule type" value="Genomic_DNA"/>
</dbReference>
<dbReference type="KEGG" id="cthu:HUR95_08210"/>
<reference evidence="1 2" key="1">
    <citation type="journal article" date="2020" name="Extremophiles">
        <title>Genomic analysis of Caldalkalibacillus thermarum TA2.A1 reveals aerobic alkaliphilic metabolism and evolutionary hallmarks linking alkaliphilic bacteria and plant life.</title>
        <authorList>
            <person name="de Jong S.I."/>
            <person name="van den Broek M.A."/>
            <person name="Merkel A.Y."/>
            <person name="de la Torre Cortes P."/>
            <person name="Kalamorz F."/>
            <person name="Cook G.M."/>
            <person name="van Loosdrecht M.C.M."/>
            <person name="McMillan D.G.G."/>
        </authorList>
    </citation>
    <scope>NUCLEOTIDE SEQUENCE [LARGE SCALE GENOMIC DNA]</scope>
    <source>
        <strain evidence="1 2">TA2.A1</strain>
    </source>
</reference>
<gene>
    <name evidence="1" type="ORF">HUR95_08210</name>
</gene>
<accession>A0A8X8LBP7</accession>
<sequence>MSKKELMRYKVVSRWIDGLITGSEAAELLNLSYRQVCRLKKRILEEGETGVIHKNKGRKPAHALDDEVRQRILELHQSERYKNCNDVHFAELLAKYEGIEVSPSTVRRIRLAARIKAKRKRRPAKAHRPRKGNPRPACWFRWMAVFIVGWRMGRTHVSFGRY</sequence>
<dbReference type="SUPFAM" id="SSF46689">
    <property type="entry name" value="Homeodomain-like"/>
    <property type="match status" value="1"/>
</dbReference>
<evidence type="ECO:0000313" key="1">
    <source>
        <dbReference type="EMBL" id="QZT35178.1"/>
    </source>
</evidence>
<protein>
    <submittedName>
        <fullName evidence="1">Helix-turn-helix domain-containing protein</fullName>
    </submittedName>
</protein>
<proteinExistence type="predicted"/>
<dbReference type="AlphaFoldDB" id="A0A8X8LBP7"/>
<keyword evidence="2" id="KW-1185">Reference proteome</keyword>